<gene>
    <name evidence="9" type="ORF">WJX73_004445</name>
</gene>
<proteinExistence type="inferred from homology"/>
<evidence type="ECO:0000256" key="6">
    <source>
        <dbReference type="RuleBase" id="RU003983"/>
    </source>
</evidence>
<comment type="similarity">
    <text evidence="6">Belongs to the peptidase M48 family.</text>
</comment>
<keyword evidence="5 6" id="KW-0482">Metalloprotease</keyword>
<sequence length="377" mass="40718">MLIAPALQPAHHQAFFSCADQTVASPFTALPIAIGSAGAFLAGYGVDGAILGAVGGVALRAFQALVLEQTVPFTYRRHTVVLPVGIELLMGDLTFKQQIGQYEQAGRVLPQNASESQLVRKIADRIIDAVQKQYGGGYQKHIPDFKWSITVVNDKTPNAFVLPGGKIVVFTGLIKLLDGREDLLAAVIGHEVAHAVARHSGEKLSVQLAVTIALNVGLAALQFYRNRQQQQSGRQQQGWGSQQQRRGGYGNQRYRGMGGGGGPGGLLFSPQVVSLFANLFLQLPFSRRAEAEADLIGLKLMALAGYDPKAAPDTFRKLGQAEQSMRAAMGGNLGALQCTHPRSETRVQLLEEELQNMREVGDAALSRVVHKVPYWML</sequence>
<evidence type="ECO:0000259" key="8">
    <source>
        <dbReference type="Pfam" id="PF01435"/>
    </source>
</evidence>
<keyword evidence="2" id="KW-0479">Metal-binding</keyword>
<evidence type="ECO:0000313" key="9">
    <source>
        <dbReference type="EMBL" id="KAK9808087.1"/>
    </source>
</evidence>
<comment type="caution">
    <text evidence="9">The sequence shown here is derived from an EMBL/GenBank/DDBJ whole genome shotgun (WGS) entry which is preliminary data.</text>
</comment>
<feature type="domain" description="Peptidase M48" evidence="8">
    <location>
        <begin position="140"/>
        <end position="353"/>
    </location>
</feature>
<dbReference type="GO" id="GO:0046872">
    <property type="term" value="F:metal ion binding"/>
    <property type="evidence" value="ECO:0007669"/>
    <property type="project" value="UniProtKB-KW"/>
</dbReference>
<name>A0AAW1PHM0_9CHLO</name>
<dbReference type="GO" id="GO:0051603">
    <property type="term" value="P:proteolysis involved in protein catabolic process"/>
    <property type="evidence" value="ECO:0007669"/>
    <property type="project" value="TreeGrafter"/>
</dbReference>
<dbReference type="InterPro" id="IPR051156">
    <property type="entry name" value="Mito/Outer_Membr_Metalloprot"/>
</dbReference>
<organism evidence="9 10">
    <name type="scientific">Symbiochloris irregularis</name>
    <dbReference type="NCBI Taxonomy" id="706552"/>
    <lineage>
        <taxon>Eukaryota</taxon>
        <taxon>Viridiplantae</taxon>
        <taxon>Chlorophyta</taxon>
        <taxon>core chlorophytes</taxon>
        <taxon>Trebouxiophyceae</taxon>
        <taxon>Trebouxiales</taxon>
        <taxon>Trebouxiaceae</taxon>
        <taxon>Symbiochloris</taxon>
    </lineage>
</organism>
<protein>
    <recommendedName>
        <fullName evidence="8">Peptidase M48 domain-containing protein</fullName>
    </recommendedName>
</protein>
<keyword evidence="3 6" id="KW-0378">Hydrolase</keyword>
<dbReference type="AlphaFoldDB" id="A0AAW1PHM0"/>
<dbReference type="EMBL" id="JALJOQ010000027">
    <property type="protein sequence ID" value="KAK9808087.1"/>
    <property type="molecule type" value="Genomic_DNA"/>
</dbReference>
<evidence type="ECO:0000256" key="1">
    <source>
        <dbReference type="ARBA" id="ARBA00022670"/>
    </source>
</evidence>
<dbReference type="Pfam" id="PF01435">
    <property type="entry name" value="Peptidase_M48"/>
    <property type="match status" value="1"/>
</dbReference>
<dbReference type="Proteomes" id="UP001465755">
    <property type="component" value="Unassembled WGS sequence"/>
</dbReference>
<evidence type="ECO:0000256" key="3">
    <source>
        <dbReference type="ARBA" id="ARBA00022801"/>
    </source>
</evidence>
<dbReference type="InterPro" id="IPR001915">
    <property type="entry name" value="Peptidase_M48"/>
</dbReference>
<evidence type="ECO:0000256" key="5">
    <source>
        <dbReference type="ARBA" id="ARBA00023049"/>
    </source>
</evidence>
<keyword evidence="10" id="KW-1185">Reference proteome</keyword>
<keyword evidence="4 6" id="KW-0862">Zinc</keyword>
<accession>A0AAW1PHM0</accession>
<comment type="cofactor">
    <cofactor evidence="6">
        <name>Zn(2+)</name>
        <dbReference type="ChEBI" id="CHEBI:29105"/>
    </cofactor>
    <text evidence="6">Binds 1 zinc ion per subunit.</text>
</comment>
<evidence type="ECO:0000256" key="4">
    <source>
        <dbReference type="ARBA" id="ARBA00022833"/>
    </source>
</evidence>
<dbReference type="GO" id="GO:0004222">
    <property type="term" value="F:metalloendopeptidase activity"/>
    <property type="evidence" value="ECO:0007669"/>
    <property type="project" value="InterPro"/>
</dbReference>
<dbReference type="GO" id="GO:0016020">
    <property type="term" value="C:membrane"/>
    <property type="evidence" value="ECO:0007669"/>
    <property type="project" value="TreeGrafter"/>
</dbReference>
<evidence type="ECO:0000256" key="7">
    <source>
        <dbReference type="SAM" id="MobiDB-lite"/>
    </source>
</evidence>
<dbReference type="CDD" id="cd07331">
    <property type="entry name" value="M48C_Oma1_like"/>
    <property type="match status" value="1"/>
</dbReference>
<keyword evidence="1 6" id="KW-0645">Protease</keyword>
<dbReference type="PANTHER" id="PTHR22726">
    <property type="entry name" value="METALLOENDOPEPTIDASE OMA1"/>
    <property type="match status" value="1"/>
</dbReference>
<evidence type="ECO:0000313" key="10">
    <source>
        <dbReference type="Proteomes" id="UP001465755"/>
    </source>
</evidence>
<dbReference type="PANTHER" id="PTHR22726:SF1">
    <property type="entry name" value="METALLOENDOPEPTIDASE OMA1, MITOCHONDRIAL"/>
    <property type="match status" value="1"/>
</dbReference>
<reference evidence="9 10" key="1">
    <citation type="journal article" date="2024" name="Nat. Commun.">
        <title>Phylogenomics reveals the evolutionary origins of lichenization in chlorophyte algae.</title>
        <authorList>
            <person name="Puginier C."/>
            <person name="Libourel C."/>
            <person name="Otte J."/>
            <person name="Skaloud P."/>
            <person name="Haon M."/>
            <person name="Grisel S."/>
            <person name="Petersen M."/>
            <person name="Berrin J.G."/>
            <person name="Delaux P.M."/>
            <person name="Dal Grande F."/>
            <person name="Keller J."/>
        </authorList>
    </citation>
    <scope>NUCLEOTIDE SEQUENCE [LARGE SCALE GENOMIC DNA]</scope>
    <source>
        <strain evidence="9 10">SAG 2036</strain>
    </source>
</reference>
<dbReference type="Gene3D" id="3.30.2010.10">
    <property type="entry name" value="Metalloproteases ('zincins'), catalytic domain"/>
    <property type="match status" value="1"/>
</dbReference>
<feature type="region of interest" description="Disordered" evidence="7">
    <location>
        <begin position="231"/>
        <end position="255"/>
    </location>
</feature>
<evidence type="ECO:0000256" key="2">
    <source>
        <dbReference type="ARBA" id="ARBA00022723"/>
    </source>
</evidence>